<dbReference type="Pfam" id="PF00186">
    <property type="entry name" value="DHFR_1"/>
    <property type="match status" value="1"/>
</dbReference>
<organism evidence="10 11">
    <name type="scientific">Phyllosticta citriasiana</name>
    <dbReference type="NCBI Taxonomy" id="595635"/>
    <lineage>
        <taxon>Eukaryota</taxon>
        <taxon>Fungi</taxon>
        <taxon>Dikarya</taxon>
        <taxon>Ascomycota</taxon>
        <taxon>Pezizomycotina</taxon>
        <taxon>Dothideomycetes</taxon>
        <taxon>Dothideomycetes incertae sedis</taxon>
        <taxon>Botryosphaeriales</taxon>
        <taxon>Phyllostictaceae</taxon>
        <taxon>Phyllosticta</taxon>
    </lineage>
</organism>
<keyword evidence="6" id="KW-0560">Oxidoreductase</keyword>
<evidence type="ECO:0000256" key="5">
    <source>
        <dbReference type="ARBA" id="ARBA00022857"/>
    </source>
</evidence>
<keyword evidence="5" id="KW-0521">NADP</keyword>
<reference evidence="10 11" key="1">
    <citation type="submission" date="2024-04" db="EMBL/GenBank/DDBJ databases">
        <title>Phyllosticta paracitricarpa is synonymous to the EU quarantine fungus P. citricarpa based on phylogenomic analyses.</title>
        <authorList>
            <consortium name="Lawrence Berkeley National Laboratory"/>
            <person name="Van Ingen-Buijs V.A."/>
            <person name="Van Westerhoven A.C."/>
            <person name="Haridas S."/>
            <person name="Skiadas P."/>
            <person name="Martin F."/>
            <person name="Groenewald J.Z."/>
            <person name="Crous P.W."/>
            <person name="Seidl M.F."/>
        </authorList>
    </citation>
    <scope>NUCLEOTIDE SEQUENCE [LARGE SCALE GENOMIC DNA]</scope>
    <source>
        <strain evidence="10 11">CBS 123371</strain>
    </source>
</reference>
<evidence type="ECO:0000313" key="11">
    <source>
        <dbReference type="Proteomes" id="UP001363622"/>
    </source>
</evidence>
<keyword evidence="4" id="KW-0554">One-carbon metabolism</keyword>
<dbReference type="EC" id="1.5.1.3" evidence="2"/>
<gene>
    <name evidence="10" type="ORF">IWZ03DRAFT_311500</name>
</gene>
<sequence>MPPPSTSRLPLTLIVATTPSLGIGKSGALPWPMLKREMAYFARVTKRVPSSSTTSTPKISSSPHTRNAVIMGRKTWDSIPPRFRPLKDRLNVVISRSPVSSIAGIADAAAKGHTVVTAPSLSAALEKLDALSADLSAKEDSNDAAAEQTLVGGEPLSGLGRVFVIGGAALYKMALETPNARTVLLTRIQRDWECDTFFPVDVQSEGWTRKSNAELSWFVGEQVPQGFVREVIKAKEEGGEDEVVEFEFCLFERVGEW</sequence>
<evidence type="ECO:0000256" key="3">
    <source>
        <dbReference type="ARBA" id="ARBA00018886"/>
    </source>
</evidence>
<dbReference type="CDD" id="cd00209">
    <property type="entry name" value="DHFR"/>
    <property type="match status" value="1"/>
</dbReference>
<feature type="coiled-coil region" evidence="8">
    <location>
        <begin position="121"/>
        <end position="148"/>
    </location>
</feature>
<dbReference type="EMBL" id="JBBPHU010000006">
    <property type="protein sequence ID" value="KAK7516739.1"/>
    <property type="molecule type" value="Genomic_DNA"/>
</dbReference>
<evidence type="ECO:0000256" key="1">
    <source>
        <dbReference type="ARBA" id="ARBA00004903"/>
    </source>
</evidence>
<dbReference type="InterPro" id="IPR017925">
    <property type="entry name" value="DHFR_CS"/>
</dbReference>
<dbReference type="InterPro" id="IPR001796">
    <property type="entry name" value="DHFR_dom"/>
</dbReference>
<dbReference type="InterPro" id="IPR012259">
    <property type="entry name" value="DHFR"/>
</dbReference>
<evidence type="ECO:0000256" key="6">
    <source>
        <dbReference type="ARBA" id="ARBA00023002"/>
    </source>
</evidence>
<evidence type="ECO:0000256" key="4">
    <source>
        <dbReference type="ARBA" id="ARBA00022563"/>
    </source>
</evidence>
<dbReference type="Proteomes" id="UP001363622">
    <property type="component" value="Unassembled WGS sequence"/>
</dbReference>
<comment type="caution">
    <text evidence="10">The sequence shown here is derived from an EMBL/GenBank/DDBJ whole genome shotgun (WGS) entry which is preliminary data.</text>
</comment>
<dbReference type="PROSITE" id="PS00075">
    <property type="entry name" value="DHFR_1"/>
    <property type="match status" value="1"/>
</dbReference>
<dbReference type="SUPFAM" id="SSF53597">
    <property type="entry name" value="Dihydrofolate reductase-like"/>
    <property type="match status" value="1"/>
</dbReference>
<proteinExistence type="inferred from homology"/>
<dbReference type="PRINTS" id="PR00070">
    <property type="entry name" value="DHFR"/>
</dbReference>
<protein>
    <recommendedName>
        <fullName evidence="3">Dihydrofolate reductase</fullName>
        <ecNumber evidence="2">1.5.1.3</ecNumber>
    </recommendedName>
</protein>
<dbReference type="PANTHER" id="PTHR48069">
    <property type="entry name" value="DIHYDROFOLATE REDUCTASE"/>
    <property type="match status" value="1"/>
</dbReference>
<dbReference type="InterPro" id="IPR024072">
    <property type="entry name" value="DHFR-like_dom_sf"/>
</dbReference>
<comment type="pathway">
    <text evidence="1">Cofactor biosynthesis; tetrahydrofolate biosynthesis; 5,6,7,8-tetrahydrofolate from 7,8-dihydrofolate: step 1/1.</text>
</comment>
<evidence type="ECO:0000256" key="7">
    <source>
        <dbReference type="RuleBase" id="RU004474"/>
    </source>
</evidence>
<dbReference type="Gene3D" id="3.40.430.10">
    <property type="entry name" value="Dihydrofolate Reductase, subunit A"/>
    <property type="match status" value="1"/>
</dbReference>
<accession>A0ABR1KMI8</accession>
<comment type="similarity">
    <text evidence="7">Belongs to the dihydrofolate reductase family.</text>
</comment>
<feature type="domain" description="DHFR" evidence="9">
    <location>
        <begin position="10"/>
        <end position="253"/>
    </location>
</feature>
<evidence type="ECO:0000313" key="10">
    <source>
        <dbReference type="EMBL" id="KAK7516739.1"/>
    </source>
</evidence>
<dbReference type="PANTHER" id="PTHR48069:SF3">
    <property type="entry name" value="DIHYDROFOLATE REDUCTASE"/>
    <property type="match status" value="1"/>
</dbReference>
<keyword evidence="11" id="KW-1185">Reference proteome</keyword>
<evidence type="ECO:0000256" key="2">
    <source>
        <dbReference type="ARBA" id="ARBA00012856"/>
    </source>
</evidence>
<name>A0ABR1KMI8_9PEZI</name>
<evidence type="ECO:0000259" key="9">
    <source>
        <dbReference type="PROSITE" id="PS51330"/>
    </source>
</evidence>
<evidence type="ECO:0000256" key="8">
    <source>
        <dbReference type="SAM" id="Coils"/>
    </source>
</evidence>
<keyword evidence="8" id="KW-0175">Coiled coil</keyword>
<dbReference type="PROSITE" id="PS51330">
    <property type="entry name" value="DHFR_2"/>
    <property type="match status" value="1"/>
</dbReference>